<gene>
    <name evidence="1" type="ORF">LQE92_02155</name>
</gene>
<dbReference type="InterPro" id="IPR029057">
    <property type="entry name" value="PRTase-like"/>
</dbReference>
<name>A0AAP2RG87_9FIRM</name>
<evidence type="ECO:0000313" key="1">
    <source>
        <dbReference type="EMBL" id="MCD2491431.1"/>
    </source>
</evidence>
<dbReference type="AlphaFoldDB" id="A0AAP2RG87"/>
<dbReference type="GO" id="GO:0016757">
    <property type="term" value="F:glycosyltransferase activity"/>
    <property type="evidence" value="ECO:0007669"/>
    <property type="project" value="UniProtKB-KW"/>
</dbReference>
<dbReference type="Proteomes" id="UP001299265">
    <property type="component" value="Unassembled WGS sequence"/>
</dbReference>
<dbReference type="EMBL" id="JAJNOR010000001">
    <property type="protein sequence ID" value="MCD2491431.1"/>
    <property type="molecule type" value="Genomic_DNA"/>
</dbReference>
<sequence>MEMRSMKYYSKDNKKVILRVIPGHFATSHSHVNYYIDMTGLKTRCSEASEVAKTLVAKIINTTVIDTIVCMDGCEVVGAFMAEELEKHDFISTNTHETVYIITPELNTNNQMVFRDNIVPAVRNKHVLLLLATTTTGKTINRSLECINYYGGIVTGICSLFSAIDDIKGFPIVSAFTPRDIPGYQAYDFGDCPFCQSGQKIDAFVNGYGYSKL</sequence>
<accession>A0AAP2RG87</accession>
<keyword evidence="1" id="KW-0328">Glycosyltransferase</keyword>
<comment type="caution">
    <text evidence="1">The sequence shown here is derived from an EMBL/GenBank/DDBJ whole genome shotgun (WGS) entry which is preliminary data.</text>
</comment>
<keyword evidence="1" id="KW-0808">Transferase</keyword>
<proteinExistence type="predicted"/>
<evidence type="ECO:0000313" key="2">
    <source>
        <dbReference type="Proteomes" id="UP001299265"/>
    </source>
</evidence>
<dbReference type="Gene3D" id="3.40.50.2020">
    <property type="match status" value="1"/>
</dbReference>
<dbReference type="SUPFAM" id="SSF53271">
    <property type="entry name" value="PRTase-like"/>
    <property type="match status" value="1"/>
</dbReference>
<dbReference type="RefSeq" id="WP_231061363.1">
    <property type="nucleotide sequence ID" value="NZ_JAJNOR010000001.1"/>
</dbReference>
<reference evidence="1 2" key="1">
    <citation type="submission" date="2021-11" db="EMBL/GenBank/DDBJ databases">
        <title>Lacrimispora sp. nov. NSJ-141 isolated from human feces.</title>
        <authorList>
            <person name="Abdugheni R."/>
        </authorList>
    </citation>
    <scope>NUCLEOTIDE SEQUENCE [LARGE SCALE GENOMIC DNA]</scope>
    <source>
        <strain evidence="1 2">NSJ-141</strain>
    </source>
</reference>
<protein>
    <submittedName>
        <fullName evidence="1">Orotate phosphoribosyltransferase</fullName>
    </submittedName>
</protein>
<organism evidence="1 2">
    <name type="scientific">Lientehia hominis</name>
    <dbReference type="NCBI Taxonomy" id="2897778"/>
    <lineage>
        <taxon>Bacteria</taxon>
        <taxon>Bacillati</taxon>
        <taxon>Bacillota</taxon>
        <taxon>Clostridia</taxon>
        <taxon>Lachnospirales</taxon>
        <taxon>Lachnospiraceae</taxon>
        <taxon>Lientehia</taxon>
    </lineage>
</organism>
<keyword evidence="2" id="KW-1185">Reference proteome</keyword>